<sequence>MTDELLQCPTSAKRINIGAGYVTLAENLVKFKDLQSLPSTINLNALDDGSGLQNTMYKNNAKLHKTCYLKFNSTELKRAQTRHQVDTDDMSENTANRSRKFTRTSLPCKIAMKEYVCFFCGSNKPDENLHEVTTSNVDIRVRQCALKLQDTALLAKLSAGDLVAQEAKYHVRCLANLYRKASRVSSKDESEKGRDTRISHGIALAELISCIEDSKTEEDLAPVFKMSDLTKVYSGRIRNLGVDIEGRVHSTRLKNRLLAYFPDIQEYKQRRESLLAFKDDIGPSLQRACDDDFDSNYMQIYKAVKKIRSDMFSVTSGFDGSFPVNCQENSVPRSLLTLVSMLLYGTDITTDSYSQETLTIAQMLIFNSYKRIRNSPKTRHHASKETPLHMYLGIMVHCQTRKRGIVDKLFHLGLSVSYDRVLSVSANLTNVLCKQYQEDGFVCPPSLKKGLFTTAAVDNIDHNPSATTAKDSFHGTGISLFQHVTCEEQGEQRTNLLLHQTQCTKVTETLPESFASVRPAVLKTKVPEIMLRDGPYTGCTQDLQEAVQEEYRWLKMIADTQEDQVDEMSVVSWGAFHAKQEPIKDIEPSITALLPLFEEEAKSEAMIKHSFDVVNTSVQALNPGQTPAAYSAFLEKENLDETQSFEEWYIAPSAVVDTIRRIEKVGQDQYEKFIEDRFINRSVSVFEPIKENGLPLFRTPPEKTLSTTKGKIAVLKSDVSLFSRLYISCQTRGGNLDEFFEHENNIHLPALSLNGNIRQGIKSDLLTKCL</sequence>
<dbReference type="AlphaFoldDB" id="A0A6J8D172"/>
<name>A0A6J8D172_MYTCO</name>
<accession>A0A6J8D172</accession>
<evidence type="ECO:0000313" key="1">
    <source>
        <dbReference type="EMBL" id="CAC5400910.1"/>
    </source>
</evidence>
<keyword evidence="2" id="KW-1185">Reference proteome</keyword>
<reference evidence="1 2" key="1">
    <citation type="submission" date="2020-06" db="EMBL/GenBank/DDBJ databases">
        <authorList>
            <person name="Li R."/>
            <person name="Bekaert M."/>
        </authorList>
    </citation>
    <scope>NUCLEOTIDE SEQUENCE [LARGE SCALE GENOMIC DNA]</scope>
    <source>
        <strain evidence="2">wild</strain>
    </source>
</reference>
<evidence type="ECO:0000313" key="2">
    <source>
        <dbReference type="Proteomes" id="UP000507470"/>
    </source>
</evidence>
<dbReference type="Proteomes" id="UP000507470">
    <property type="component" value="Unassembled WGS sequence"/>
</dbReference>
<proteinExistence type="predicted"/>
<dbReference type="EMBL" id="CACVKT020006342">
    <property type="protein sequence ID" value="CAC5400910.1"/>
    <property type="molecule type" value="Genomic_DNA"/>
</dbReference>
<dbReference type="OrthoDB" id="6156241at2759"/>
<organism evidence="1 2">
    <name type="scientific">Mytilus coruscus</name>
    <name type="common">Sea mussel</name>
    <dbReference type="NCBI Taxonomy" id="42192"/>
    <lineage>
        <taxon>Eukaryota</taxon>
        <taxon>Metazoa</taxon>
        <taxon>Spiralia</taxon>
        <taxon>Lophotrochozoa</taxon>
        <taxon>Mollusca</taxon>
        <taxon>Bivalvia</taxon>
        <taxon>Autobranchia</taxon>
        <taxon>Pteriomorphia</taxon>
        <taxon>Mytilida</taxon>
        <taxon>Mytiloidea</taxon>
        <taxon>Mytilidae</taxon>
        <taxon>Mytilinae</taxon>
        <taxon>Mytilus</taxon>
    </lineage>
</organism>
<dbReference type="PANTHER" id="PTHR47018:SF1">
    <property type="entry name" value="TESMIN_TSO1-LIKE CXC DOMAIN-CONTAINING PROTEIN"/>
    <property type="match status" value="1"/>
</dbReference>
<protein>
    <submittedName>
        <fullName evidence="1">Uncharacterized protein</fullName>
    </submittedName>
</protein>
<dbReference type="PANTHER" id="PTHR47018">
    <property type="entry name" value="CXC DOMAIN-CONTAINING PROTEIN-RELATED"/>
    <property type="match status" value="1"/>
</dbReference>
<gene>
    <name evidence="1" type="ORF">MCOR_35055</name>
</gene>